<proteinExistence type="predicted"/>
<organism evidence="3 4">
    <name type="scientific">Amborella trichopoda</name>
    <dbReference type="NCBI Taxonomy" id="13333"/>
    <lineage>
        <taxon>Eukaryota</taxon>
        <taxon>Viridiplantae</taxon>
        <taxon>Streptophyta</taxon>
        <taxon>Embryophyta</taxon>
        <taxon>Tracheophyta</taxon>
        <taxon>Spermatophyta</taxon>
        <taxon>Magnoliopsida</taxon>
        <taxon>Amborellales</taxon>
        <taxon>Amborellaceae</taxon>
        <taxon>Amborella</taxon>
    </lineage>
</organism>
<feature type="domain" description="Mono-/di-acylglycerol lipase N-terminal" evidence="2">
    <location>
        <begin position="53"/>
        <end position="101"/>
    </location>
</feature>
<dbReference type="eggNOG" id="KOG2088">
    <property type="taxonomic scope" value="Eukaryota"/>
</dbReference>
<feature type="region of interest" description="Disordered" evidence="1">
    <location>
        <begin position="28"/>
        <end position="53"/>
    </location>
</feature>
<keyword evidence="4" id="KW-1185">Reference proteome</keyword>
<feature type="compositionally biased region" description="Polar residues" evidence="1">
    <location>
        <begin position="40"/>
        <end position="49"/>
    </location>
</feature>
<accession>W1P8Y2</accession>
<dbReference type="PANTHER" id="PTHR46023:SF6">
    <property type="entry name" value="LIPASE CLASS 3 FAMILY PROTEIN"/>
    <property type="match status" value="1"/>
</dbReference>
<dbReference type="EMBL" id="KI394278">
    <property type="protein sequence ID" value="ERN04383.1"/>
    <property type="molecule type" value="Genomic_DNA"/>
</dbReference>
<sequence>MATATMATAAGAAALLYYTLSRRLATASMREDNEDENSDASRSNRSGRITSVRRPAQAPATWFEAISTLSETLRFTYSETLGKWPIGDLAFGITFLLRRQTRDGHPNLSPWPIRVKNRGNSELESLFPKFYFTVSKYSSLTWAWVTHFDLTKCLLQVKLLGECRIVPAAKVYLLCF</sequence>
<dbReference type="Gramene" id="ERN04383">
    <property type="protein sequence ID" value="ERN04383"/>
    <property type="gene ID" value="AMTR_s00147p00093130"/>
</dbReference>
<dbReference type="Pfam" id="PF03893">
    <property type="entry name" value="Lipase3_N"/>
    <property type="match status" value="1"/>
</dbReference>
<dbReference type="Proteomes" id="UP000017836">
    <property type="component" value="Unassembled WGS sequence"/>
</dbReference>
<protein>
    <recommendedName>
        <fullName evidence="2">Mono-/di-acylglycerol lipase N-terminal domain-containing protein</fullName>
    </recommendedName>
</protein>
<name>W1P8Y2_AMBTC</name>
<evidence type="ECO:0000313" key="3">
    <source>
        <dbReference type="EMBL" id="ERN04383.1"/>
    </source>
</evidence>
<reference evidence="4" key="1">
    <citation type="journal article" date="2013" name="Science">
        <title>The Amborella genome and the evolution of flowering plants.</title>
        <authorList>
            <consortium name="Amborella Genome Project"/>
        </authorList>
    </citation>
    <scope>NUCLEOTIDE SEQUENCE [LARGE SCALE GENOMIC DNA]</scope>
</reference>
<dbReference type="InterPro" id="IPR005592">
    <property type="entry name" value="Mono/diacylglycerol_lipase_N"/>
</dbReference>
<evidence type="ECO:0000259" key="2">
    <source>
        <dbReference type="Pfam" id="PF03893"/>
    </source>
</evidence>
<dbReference type="HOGENOM" id="CLU_1527255_0_0_1"/>
<gene>
    <name evidence="3" type="ORF">AMTR_s00147p00093130</name>
</gene>
<dbReference type="AlphaFoldDB" id="W1P8Y2"/>
<evidence type="ECO:0000256" key="1">
    <source>
        <dbReference type="SAM" id="MobiDB-lite"/>
    </source>
</evidence>
<evidence type="ECO:0000313" key="4">
    <source>
        <dbReference type="Proteomes" id="UP000017836"/>
    </source>
</evidence>
<dbReference type="PANTHER" id="PTHR46023">
    <property type="entry name" value="LIPASE CLASS 3 PROTEIN-LIKE"/>
    <property type="match status" value="1"/>
</dbReference>
<dbReference type="GO" id="GO:0016042">
    <property type="term" value="P:lipid catabolic process"/>
    <property type="evidence" value="ECO:0007669"/>
    <property type="project" value="InterPro"/>
</dbReference>